<evidence type="ECO:0000259" key="2">
    <source>
        <dbReference type="Pfam" id="PF25429"/>
    </source>
</evidence>
<feature type="domain" description="POGZ/Z280C-D-like double Zinc finger" evidence="2">
    <location>
        <begin position="1673"/>
        <end position="1715"/>
    </location>
</feature>
<organism evidence="3 4">
    <name type="scientific">Larinioides sclopetarius</name>
    <dbReference type="NCBI Taxonomy" id="280406"/>
    <lineage>
        <taxon>Eukaryota</taxon>
        <taxon>Metazoa</taxon>
        <taxon>Ecdysozoa</taxon>
        <taxon>Arthropoda</taxon>
        <taxon>Chelicerata</taxon>
        <taxon>Arachnida</taxon>
        <taxon>Araneae</taxon>
        <taxon>Araneomorphae</taxon>
        <taxon>Entelegynae</taxon>
        <taxon>Araneoidea</taxon>
        <taxon>Araneidae</taxon>
        <taxon>Larinioides</taxon>
    </lineage>
</organism>
<feature type="compositionally biased region" description="Polar residues" evidence="1">
    <location>
        <begin position="216"/>
        <end position="228"/>
    </location>
</feature>
<feature type="region of interest" description="Disordered" evidence="1">
    <location>
        <begin position="1010"/>
        <end position="1034"/>
    </location>
</feature>
<accession>A0AAV2AZ03</accession>
<dbReference type="GO" id="GO:0003677">
    <property type="term" value="F:DNA binding"/>
    <property type="evidence" value="ECO:0007669"/>
    <property type="project" value="UniProtKB-KW"/>
</dbReference>
<keyword evidence="4" id="KW-1185">Reference proteome</keyword>
<evidence type="ECO:0000313" key="3">
    <source>
        <dbReference type="EMBL" id="CAL1288857.1"/>
    </source>
</evidence>
<proteinExistence type="predicted"/>
<name>A0AAV2AZ03_9ARAC</name>
<gene>
    <name evidence="3" type="ORF">LARSCL_LOCUS15599</name>
</gene>
<protein>
    <recommendedName>
        <fullName evidence="2">POGZ/Z280C-D-like double Zinc finger domain-containing protein</fullName>
    </recommendedName>
</protein>
<dbReference type="SUPFAM" id="SSF57716">
    <property type="entry name" value="Glucocorticoid receptor-like (DNA-binding domain)"/>
    <property type="match status" value="1"/>
</dbReference>
<feature type="compositionally biased region" description="Polar residues" evidence="1">
    <location>
        <begin position="1521"/>
        <end position="1544"/>
    </location>
</feature>
<dbReference type="InterPro" id="IPR057618">
    <property type="entry name" value="Znf_POGZ/Z280C-D-like"/>
</dbReference>
<evidence type="ECO:0000256" key="1">
    <source>
        <dbReference type="SAM" id="MobiDB-lite"/>
    </source>
</evidence>
<comment type="caution">
    <text evidence="3">The sequence shown here is derived from an EMBL/GenBank/DDBJ whole genome shotgun (WGS) entry which is preliminary data.</text>
</comment>
<feature type="compositionally biased region" description="Low complexity" evidence="1">
    <location>
        <begin position="1545"/>
        <end position="1562"/>
    </location>
</feature>
<feature type="region of interest" description="Disordered" evidence="1">
    <location>
        <begin position="211"/>
        <end position="235"/>
    </location>
</feature>
<sequence length="1777" mass="200415">MSNKSTDNVPSYYCCISQCRNYRNAYAKIDLYPLPDDSLQREKFCEILGIPLDVGLSPSARVCALHFKSKVGSYRPPPPSVQQVLSNQPLAFMIDDGRRLNFKPILPRMQTAFPTPVQQPYTLQQPITLTFTPRPMTNLQQNMSPKEPPNEKNTDKVESVGDDLVTKDSSPSDITLQLECEEDLLSTTQLNAYMKDLVDFCNASDLIRRLPPPEPRSSNSPFLISNNPESDEMPPLEPLFPNTSMISSPVTLSSSIPNSQFGYIVSSSNKEISMVSSSLLKNALSNVTKVETISSASSSRPLFVNSPVLTPRTLSPTVNDKIPTFISVNGKQLGSSSFGANLSLNGFISQYGQIPTVATSNAAVNILSNVKLNSTISVSSSRPQTVMPYSRPIAPKTSLFSNVSSLTNSSLTPILPKNSSGIQPFQILPEILFKYKIVNAVSNNSAIPVMLLKAIDANDGGQSFQAITTSASSSPLTILGREPDETETCAASLCDVTLSEEPEEMFSTQEQITYSNDQSIMFNQAVGSSSDKISIAGEANESFISAEENQLSSINANTEIGPVIVDVISAKEGATEIFNANTIPNILLDKSKKSEDSNDNSAATQLKTSTKPPKDKVVYCTVDKMYSMCKDSIFALQKLIPLIINGNQIYSEPIHMFKIKTPMPAKRIEEAENLRKRLRQENFIPWAVWWLVQRRYMPVIHPCSFCGSKKFIVDKNDKYPEGFCWTCANTACPVQKPIRRPVFFERFKLFSIQELLLLTYHWACQSSYEEIIQDVKLDCEKIWCYFKALQELCRKVAMKKGKLGLAPSSVVEASAIKMGNVFILGAMDRRNRYVRLEALTESEAYQSSRHLTLLENWMNPNGTLITDYQLPKECLVTIRKLVADPSVTDRYSSLPHTLNISKYLSKNMTSIFGSVNQRYLKTTDIQGFLYELQWREKYGKFVDMSFWSILNHIRDLNIEEGSPVQVKKGEFSCDSSCMELNTALYDRWGPTLEDYVEKSAIPIPQQCVDPEVDTSHQNQHHSTQEPAYKLSGKDTKSYSKDTPSGFSDYFHDIPEIQGGSAMVTSKSLLAVKIRFGESPADYDFYKSDAICLGLKLKSEDFINNPIKWLVKKGFVKHISTCYVCQGVAFLKESSRFSDGCSWACQNEKCKFENVFRRPSFFARFLQYPMSHVAGMIFHWIVQSDESLINTDVPVDACKILDAWRSFQGLCSSALKRKKEKIGGEEHIVEVAVVKFGKLYILGALDRKTKRSLLQAFPSEVGKVDILYYTLHSWILPESVIVVDSTKNFQMHRRYDGYNIILANTIVVDRQHPSCHILNIKYYILKHLSNMFSHIKPDYMRLDLMQSYLEELMWRERYGKEPQLAFAYIMNEIFYNDLLDKSDFQKRRDPEFIPIKYKELRVVLRKIPKSVLKLYGCELPDSSKTSKSTYTTFSETAEIEPPCPVVDITDDTPVVPDTFSETAEIEPPCPVVDITDETPVVPDTVQCSSQRLSESDDEVIIIDPDLPSNEFLEKKEVELEQSPISEVQSPISEAQSPISEEQSTISEPPDASESTSSSTTSDSCTNKVQPLVIKMHKKQKKFRSYLKSELEKVKKLELEKSLCNGASDIPNIPRTDLDMMKCSIVESPDIISLDSSHSNTWETQSTESTKSNNKVARKRSAAHSSNLQKDERPLCIECGEPVERSYDHFFKQFKCTDCKKKSVYTTCCSKAFFEHRGSILFGKRMPRRKKEDYGLHRPIIMQSPWHCACGFNTKNGNKLASHMVNCRKRTCYYHQNVL</sequence>
<feature type="region of interest" description="Disordered" evidence="1">
    <location>
        <begin position="1634"/>
        <end position="1664"/>
    </location>
</feature>
<feature type="compositionally biased region" description="Polar residues" evidence="1">
    <location>
        <begin position="1634"/>
        <end position="1653"/>
    </location>
</feature>
<feature type="compositionally biased region" description="Polar residues" evidence="1">
    <location>
        <begin position="1015"/>
        <end position="1025"/>
    </location>
</feature>
<reference evidence="3 4" key="1">
    <citation type="submission" date="2024-04" db="EMBL/GenBank/DDBJ databases">
        <authorList>
            <person name="Rising A."/>
            <person name="Reimegard J."/>
            <person name="Sonavane S."/>
            <person name="Akerstrom W."/>
            <person name="Nylinder S."/>
            <person name="Hedman E."/>
            <person name="Kallberg Y."/>
        </authorList>
    </citation>
    <scope>NUCLEOTIDE SEQUENCE [LARGE SCALE GENOMIC DNA]</scope>
</reference>
<dbReference type="EMBL" id="CAXIEN010000238">
    <property type="protein sequence ID" value="CAL1288857.1"/>
    <property type="molecule type" value="Genomic_DNA"/>
</dbReference>
<dbReference type="Proteomes" id="UP001497382">
    <property type="component" value="Unassembled WGS sequence"/>
</dbReference>
<evidence type="ECO:0000313" key="4">
    <source>
        <dbReference type="Proteomes" id="UP001497382"/>
    </source>
</evidence>
<feature type="region of interest" description="Disordered" evidence="1">
    <location>
        <begin position="1486"/>
        <end position="1569"/>
    </location>
</feature>
<dbReference type="Pfam" id="PF25429">
    <property type="entry name" value="zf-POGZ"/>
    <property type="match status" value="1"/>
</dbReference>